<proteinExistence type="predicted"/>
<reference evidence="1 2" key="1">
    <citation type="submission" date="2018-06" db="EMBL/GenBank/DDBJ databases">
        <title>Complete genome of Desulfovibrio marinus P48SEP.</title>
        <authorList>
            <person name="Crispim J.S."/>
            <person name="Vidigal P.M.P."/>
            <person name="Silva L.C.F."/>
            <person name="Araujo L.C."/>
            <person name="Laguardia C.N."/>
            <person name="Dias R.S."/>
            <person name="Sousa M.P."/>
            <person name="Paula S.O."/>
            <person name="Silva C."/>
        </authorList>
    </citation>
    <scope>NUCLEOTIDE SEQUENCE [LARGE SCALE GENOMIC DNA]</scope>
    <source>
        <strain evidence="1 2">P48SEP</strain>
    </source>
</reference>
<dbReference type="AlphaFoldDB" id="A0A6P1ZJI1"/>
<gene>
    <name evidence="1" type="ORF">DQK91_03310</name>
</gene>
<dbReference type="EMBL" id="QMIF01000002">
    <property type="protein sequence ID" value="TVM35706.1"/>
    <property type="molecule type" value="Genomic_DNA"/>
</dbReference>
<sequence length="88" mass="9561">MYNTILLQQLIQNAFPVRFFRASGDAKPATSLVFVDDLLSLSILFDIEESGRFSTALSHALFFKTAGMPHASDGVRENAALPATGDDL</sequence>
<comment type="caution">
    <text evidence="1">The sequence shown here is derived from an EMBL/GenBank/DDBJ whole genome shotgun (WGS) entry which is preliminary data.</text>
</comment>
<dbReference type="RefSeq" id="WP_144234035.1">
    <property type="nucleotide sequence ID" value="NZ_QMIF01000002.1"/>
</dbReference>
<evidence type="ECO:0000313" key="1">
    <source>
        <dbReference type="EMBL" id="TVM35706.1"/>
    </source>
</evidence>
<accession>A0A6P1ZJI1</accession>
<evidence type="ECO:0000313" key="2">
    <source>
        <dbReference type="Proteomes" id="UP000434052"/>
    </source>
</evidence>
<dbReference type="Proteomes" id="UP000434052">
    <property type="component" value="Unassembled WGS sequence"/>
</dbReference>
<name>A0A6P1ZJI1_9BACT</name>
<organism evidence="1 2">
    <name type="scientific">Oceanidesulfovibrio marinus</name>
    <dbReference type="NCBI Taxonomy" id="370038"/>
    <lineage>
        <taxon>Bacteria</taxon>
        <taxon>Pseudomonadati</taxon>
        <taxon>Thermodesulfobacteriota</taxon>
        <taxon>Desulfovibrionia</taxon>
        <taxon>Desulfovibrionales</taxon>
        <taxon>Desulfovibrionaceae</taxon>
        <taxon>Oceanidesulfovibrio</taxon>
    </lineage>
</organism>
<protein>
    <submittedName>
        <fullName evidence="1">Uncharacterized protein</fullName>
    </submittedName>
</protein>